<evidence type="ECO:0000313" key="1">
    <source>
        <dbReference type="EMBL" id="EER06109.1"/>
    </source>
</evidence>
<dbReference type="AlphaFoldDB" id="C5LAY2"/>
<dbReference type="EMBL" id="GG680875">
    <property type="protein sequence ID" value="EER06109.1"/>
    <property type="molecule type" value="Genomic_DNA"/>
</dbReference>
<protein>
    <submittedName>
        <fullName evidence="1">Uncharacterized protein</fullName>
    </submittedName>
</protein>
<dbReference type="InParanoid" id="C5LAY2"/>
<keyword evidence="2" id="KW-1185">Reference proteome</keyword>
<evidence type="ECO:0000313" key="2">
    <source>
        <dbReference type="Proteomes" id="UP000007800"/>
    </source>
</evidence>
<organism evidence="2">
    <name type="scientific">Perkinsus marinus (strain ATCC 50983 / TXsc)</name>
    <dbReference type="NCBI Taxonomy" id="423536"/>
    <lineage>
        <taxon>Eukaryota</taxon>
        <taxon>Sar</taxon>
        <taxon>Alveolata</taxon>
        <taxon>Perkinsozoa</taxon>
        <taxon>Perkinsea</taxon>
        <taxon>Perkinsida</taxon>
        <taxon>Perkinsidae</taxon>
        <taxon>Perkinsus</taxon>
    </lineage>
</organism>
<dbReference type="Proteomes" id="UP000007800">
    <property type="component" value="Unassembled WGS sequence"/>
</dbReference>
<dbReference type="GeneID" id="9064897"/>
<sequence>MTAAGFQTTLKFVLDWLLREPSVRKVCMVFTNLLQRLNTLMYGYKGDPAGTQVAVDDDEEQLDWNDGEEVRAFANDELRASNWAADRDVAEMRKINKFMGY</sequence>
<name>C5LAY2_PERM5</name>
<proteinExistence type="predicted"/>
<reference evidence="1 2" key="1">
    <citation type="submission" date="2008-07" db="EMBL/GenBank/DDBJ databases">
        <authorList>
            <person name="El-Sayed N."/>
            <person name="Caler E."/>
            <person name="Inman J."/>
            <person name="Amedeo P."/>
            <person name="Hass B."/>
            <person name="Wortman J."/>
        </authorList>
    </citation>
    <scope>NUCLEOTIDE SEQUENCE [LARGE SCALE GENOMIC DNA]</scope>
    <source>
        <strain evidence="2">ATCC 50983 / TXsc</strain>
    </source>
</reference>
<dbReference type="RefSeq" id="XP_002774293.1">
    <property type="nucleotide sequence ID" value="XM_002774247.1"/>
</dbReference>
<accession>C5LAY2</accession>
<gene>
    <name evidence="1" type="ORF">Pmar_PMAR012295</name>
</gene>